<dbReference type="Gene3D" id="3.40.50.150">
    <property type="entry name" value="Vaccinia Virus protein VP39"/>
    <property type="match status" value="1"/>
</dbReference>
<dbReference type="InterPro" id="IPR012327">
    <property type="entry name" value="MeTrfase_D12"/>
</dbReference>
<dbReference type="PANTHER" id="PTHR30481:SF4">
    <property type="entry name" value="SITE-SPECIFIC DNA-METHYLTRANSFERASE (ADENINE-SPECIFIC)"/>
    <property type="match status" value="1"/>
</dbReference>
<keyword evidence="3 8" id="KW-0489">Methyltransferase</keyword>
<dbReference type="GO" id="GO:1904047">
    <property type="term" value="F:S-adenosyl-L-methionine binding"/>
    <property type="evidence" value="ECO:0007669"/>
    <property type="project" value="TreeGrafter"/>
</dbReference>
<dbReference type="KEGG" id="afj:AFERRID_25780"/>
<dbReference type="SUPFAM" id="SSF53335">
    <property type="entry name" value="S-adenosyl-L-methionine-dependent methyltransferases"/>
    <property type="match status" value="1"/>
</dbReference>
<dbReference type="GO" id="GO:0032259">
    <property type="term" value="P:methylation"/>
    <property type="evidence" value="ECO:0007669"/>
    <property type="project" value="UniProtKB-KW"/>
</dbReference>
<evidence type="ECO:0000256" key="1">
    <source>
        <dbReference type="ARBA" id="ARBA00006594"/>
    </source>
</evidence>
<accession>A0A2Z6IKS6</accession>
<dbReference type="EC" id="2.1.1.72" evidence="2"/>
<dbReference type="Gene3D" id="1.10.1020.10">
    <property type="entry name" value="Adenine-specific Methyltransferase, Domain 2"/>
    <property type="match status" value="1"/>
</dbReference>
<feature type="binding site" evidence="7">
    <location>
        <position position="11"/>
    </location>
    <ligand>
        <name>S-adenosyl-L-methionine</name>
        <dbReference type="ChEBI" id="CHEBI:59789"/>
    </ligand>
</feature>
<dbReference type="InterPro" id="IPR029063">
    <property type="entry name" value="SAM-dependent_MTases_sf"/>
</dbReference>
<evidence type="ECO:0000313" key="9">
    <source>
        <dbReference type="Proteomes" id="UP000280188"/>
    </source>
</evidence>
<feature type="binding site" evidence="7">
    <location>
        <position position="15"/>
    </location>
    <ligand>
        <name>S-adenosyl-L-methionine</name>
        <dbReference type="ChEBI" id="CHEBI:59789"/>
    </ligand>
</feature>
<organism evidence="8 9">
    <name type="scientific">Acidithiobacillus ferridurans</name>
    <dbReference type="NCBI Taxonomy" id="1232575"/>
    <lineage>
        <taxon>Bacteria</taxon>
        <taxon>Pseudomonadati</taxon>
        <taxon>Pseudomonadota</taxon>
        <taxon>Acidithiobacillia</taxon>
        <taxon>Acidithiobacillales</taxon>
        <taxon>Acidithiobacillaceae</taxon>
        <taxon>Acidithiobacillus</taxon>
    </lineage>
</organism>
<evidence type="ECO:0000256" key="7">
    <source>
        <dbReference type="PIRSR" id="PIRSR000398-1"/>
    </source>
</evidence>
<evidence type="ECO:0000256" key="4">
    <source>
        <dbReference type="ARBA" id="ARBA00022679"/>
    </source>
</evidence>
<dbReference type="PRINTS" id="PR00505">
    <property type="entry name" value="D12N6MTFRASE"/>
</dbReference>
<dbReference type="Proteomes" id="UP000280188">
    <property type="component" value="Chromosome"/>
</dbReference>
<sequence length="298" mass="34456">MSMRIRPPFPWMGGKGKLVDQIAARLPQPSRELTYVEPYFGGGAVFFARRPSGIEVINDANGEIVTFFRVLRDRAGDLIRYLQNTPYSRQLFYEWRVIQDTERLPELERAARFFYIARSAFGAESTRKNPAWAFAKVFDNKARSMAAVIDSELLQVRDRLRYALIENDDAMAVIRRFDSASAVIYCDPPYVQTTRRDGEYADEMSDHDHENLLRVLSACDAYVAISGYPSDLYADHLESRQGWSYVDFAHTCHVNRSGKVMENIEQERTERLWLNPRLTDWYERCAPRQCGLLDLLAV</sequence>
<dbReference type="GO" id="GO:0043565">
    <property type="term" value="F:sequence-specific DNA binding"/>
    <property type="evidence" value="ECO:0007669"/>
    <property type="project" value="TreeGrafter"/>
</dbReference>
<dbReference type="PROSITE" id="PS00092">
    <property type="entry name" value="N6_MTASE"/>
    <property type="match status" value="1"/>
</dbReference>
<comment type="similarity">
    <text evidence="1">Belongs to the N(4)/N(6)-methyltransferase family.</text>
</comment>
<dbReference type="GO" id="GO:0006298">
    <property type="term" value="P:mismatch repair"/>
    <property type="evidence" value="ECO:0007669"/>
    <property type="project" value="TreeGrafter"/>
</dbReference>
<keyword evidence="9" id="KW-1185">Reference proteome</keyword>
<comment type="catalytic activity">
    <reaction evidence="6">
        <text>a 2'-deoxyadenosine in DNA + S-adenosyl-L-methionine = an N(6)-methyl-2'-deoxyadenosine in DNA + S-adenosyl-L-homocysteine + H(+)</text>
        <dbReference type="Rhea" id="RHEA:15197"/>
        <dbReference type="Rhea" id="RHEA-COMP:12418"/>
        <dbReference type="Rhea" id="RHEA-COMP:12419"/>
        <dbReference type="ChEBI" id="CHEBI:15378"/>
        <dbReference type="ChEBI" id="CHEBI:57856"/>
        <dbReference type="ChEBI" id="CHEBI:59789"/>
        <dbReference type="ChEBI" id="CHEBI:90615"/>
        <dbReference type="ChEBI" id="CHEBI:90616"/>
        <dbReference type="EC" id="2.1.1.72"/>
    </reaction>
</comment>
<evidence type="ECO:0000256" key="6">
    <source>
        <dbReference type="ARBA" id="ARBA00047942"/>
    </source>
</evidence>
<dbReference type="InterPro" id="IPR002052">
    <property type="entry name" value="DNA_methylase_N6_adenine_CS"/>
</dbReference>
<keyword evidence="4" id="KW-0808">Transferase</keyword>
<feature type="binding site" evidence="7">
    <location>
        <position position="187"/>
    </location>
    <ligand>
        <name>S-adenosyl-L-methionine</name>
        <dbReference type="ChEBI" id="CHEBI:59789"/>
    </ligand>
</feature>
<feature type="binding site" evidence="7">
    <location>
        <position position="59"/>
    </location>
    <ligand>
        <name>S-adenosyl-L-methionine</name>
        <dbReference type="ChEBI" id="CHEBI:59789"/>
    </ligand>
</feature>
<evidence type="ECO:0000313" key="8">
    <source>
        <dbReference type="EMBL" id="BBF66360.1"/>
    </source>
</evidence>
<dbReference type="PIRSF" id="PIRSF000398">
    <property type="entry name" value="M_m6A_EcoRV"/>
    <property type="match status" value="1"/>
</dbReference>
<dbReference type="InterPro" id="IPR012263">
    <property type="entry name" value="M_m6A_EcoRV"/>
</dbReference>
<dbReference type="InterPro" id="IPR023095">
    <property type="entry name" value="Ade_MeTrfase_dom_2"/>
</dbReference>
<name>A0A2Z6IKS6_ACIFI</name>
<dbReference type="PANTHER" id="PTHR30481">
    <property type="entry name" value="DNA ADENINE METHYLASE"/>
    <property type="match status" value="1"/>
</dbReference>
<keyword evidence="5" id="KW-0949">S-adenosyl-L-methionine</keyword>
<dbReference type="REBASE" id="258593">
    <property type="entry name" value="M.Afe18981ORF25780P"/>
</dbReference>
<gene>
    <name evidence="8" type="ORF">AFERRID_25780</name>
</gene>
<reference evidence="8 9" key="1">
    <citation type="journal article" date="2018" name="Microbiol. Resour. Announc.">
        <title>Complete Genome Sequence of Acidithiobacillus ferridurans JCM 18981.</title>
        <authorList>
            <person name="Miyauchi T."/>
            <person name="Kouzuma A."/>
            <person name="Abe T."/>
            <person name="Watanabe K."/>
        </authorList>
    </citation>
    <scope>NUCLEOTIDE SEQUENCE [LARGE SCALE GENOMIC DNA]</scope>
    <source>
        <strain evidence="9">ATCC 33020 / DSM 29468 / JCM 18981 / 11Fe</strain>
    </source>
</reference>
<dbReference type="RefSeq" id="WP_226833028.1">
    <property type="nucleotide sequence ID" value="NZ_AP018795.1"/>
</dbReference>
<evidence type="ECO:0000256" key="5">
    <source>
        <dbReference type="ARBA" id="ARBA00022691"/>
    </source>
</evidence>
<protein>
    <recommendedName>
        <fullName evidence="2">site-specific DNA-methyltransferase (adenine-specific)</fullName>
        <ecNumber evidence="2">2.1.1.72</ecNumber>
    </recommendedName>
</protein>
<evidence type="ECO:0000256" key="3">
    <source>
        <dbReference type="ARBA" id="ARBA00022603"/>
    </source>
</evidence>
<dbReference type="AlphaFoldDB" id="A0A2Z6IKS6"/>
<dbReference type="EMBL" id="AP018795">
    <property type="protein sequence ID" value="BBF66360.1"/>
    <property type="molecule type" value="Genomic_DNA"/>
</dbReference>
<dbReference type="GO" id="GO:0009007">
    <property type="term" value="F:site-specific DNA-methyltransferase (adenine-specific) activity"/>
    <property type="evidence" value="ECO:0007669"/>
    <property type="project" value="UniProtKB-EC"/>
</dbReference>
<proteinExistence type="inferred from homology"/>
<dbReference type="GO" id="GO:0009307">
    <property type="term" value="P:DNA restriction-modification system"/>
    <property type="evidence" value="ECO:0007669"/>
    <property type="project" value="InterPro"/>
</dbReference>
<dbReference type="Pfam" id="PF02086">
    <property type="entry name" value="MethyltransfD12"/>
    <property type="match status" value="1"/>
</dbReference>
<evidence type="ECO:0000256" key="2">
    <source>
        <dbReference type="ARBA" id="ARBA00011900"/>
    </source>
</evidence>